<dbReference type="InterPro" id="IPR003661">
    <property type="entry name" value="HisK_dim/P_dom"/>
</dbReference>
<feature type="domain" description="Histidine kinase" evidence="8">
    <location>
        <begin position="164"/>
        <end position="372"/>
    </location>
</feature>
<dbReference type="SUPFAM" id="SSF55874">
    <property type="entry name" value="ATPase domain of HSP90 chaperone/DNA topoisomerase II/histidine kinase"/>
    <property type="match status" value="1"/>
</dbReference>
<evidence type="ECO:0000256" key="2">
    <source>
        <dbReference type="ARBA" id="ARBA00012438"/>
    </source>
</evidence>
<dbReference type="SMART" id="SM00387">
    <property type="entry name" value="HATPase_c"/>
    <property type="match status" value="1"/>
</dbReference>
<keyword evidence="3" id="KW-0597">Phosphoprotein</keyword>
<dbReference type="GO" id="GO:0016036">
    <property type="term" value="P:cellular response to phosphate starvation"/>
    <property type="evidence" value="ECO:0007669"/>
    <property type="project" value="TreeGrafter"/>
</dbReference>
<dbReference type="Proteomes" id="UP000056090">
    <property type="component" value="Chromosome"/>
</dbReference>
<dbReference type="CDD" id="cd00075">
    <property type="entry name" value="HATPase"/>
    <property type="match status" value="1"/>
</dbReference>
<dbReference type="InterPro" id="IPR035965">
    <property type="entry name" value="PAS-like_dom_sf"/>
</dbReference>
<dbReference type="EC" id="2.7.13.3" evidence="2"/>
<evidence type="ECO:0000256" key="4">
    <source>
        <dbReference type="ARBA" id="ARBA00022679"/>
    </source>
</evidence>
<dbReference type="Gene3D" id="3.30.450.20">
    <property type="entry name" value="PAS domain"/>
    <property type="match status" value="1"/>
</dbReference>
<dbReference type="PROSITE" id="PS50112">
    <property type="entry name" value="PAS"/>
    <property type="match status" value="1"/>
</dbReference>
<dbReference type="GO" id="GO:0005886">
    <property type="term" value="C:plasma membrane"/>
    <property type="evidence" value="ECO:0007669"/>
    <property type="project" value="TreeGrafter"/>
</dbReference>
<evidence type="ECO:0000256" key="6">
    <source>
        <dbReference type="ARBA" id="ARBA00023012"/>
    </source>
</evidence>
<dbReference type="InterPro" id="IPR050351">
    <property type="entry name" value="BphY/WalK/GraS-like"/>
</dbReference>
<dbReference type="PANTHER" id="PTHR45453">
    <property type="entry name" value="PHOSPHATE REGULON SENSOR PROTEIN PHOR"/>
    <property type="match status" value="1"/>
</dbReference>
<dbReference type="GO" id="GO:0000155">
    <property type="term" value="F:phosphorelay sensor kinase activity"/>
    <property type="evidence" value="ECO:0007669"/>
    <property type="project" value="InterPro"/>
</dbReference>
<keyword evidence="4" id="KW-0808">Transferase</keyword>
<evidence type="ECO:0000256" key="7">
    <source>
        <dbReference type="ARBA" id="ARBA00023136"/>
    </source>
</evidence>
<feature type="domain" description="PAS" evidence="9">
    <location>
        <begin position="49"/>
        <end position="103"/>
    </location>
</feature>
<evidence type="ECO:0000259" key="8">
    <source>
        <dbReference type="PROSITE" id="PS50109"/>
    </source>
</evidence>
<gene>
    <name evidence="10" type="ORF">EP13_05195</name>
</gene>
<dbReference type="InterPro" id="IPR004358">
    <property type="entry name" value="Sig_transdc_His_kin-like_C"/>
</dbReference>
<dbReference type="SUPFAM" id="SSF55785">
    <property type="entry name" value="PYP-like sensor domain (PAS domain)"/>
    <property type="match status" value="1"/>
</dbReference>
<keyword evidence="6" id="KW-0902">Two-component regulatory system</keyword>
<dbReference type="Pfam" id="PF13188">
    <property type="entry name" value="PAS_8"/>
    <property type="match status" value="1"/>
</dbReference>
<dbReference type="GeneID" id="78254326"/>
<evidence type="ECO:0000313" key="11">
    <source>
        <dbReference type="Proteomes" id="UP000056090"/>
    </source>
</evidence>
<dbReference type="CDD" id="cd00082">
    <property type="entry name" value="HisKA"/>
    <property type="match status" value="1"/>
</dbReference>
<dbReference type="InterPro" id="IPR003594">
    <property type="entry name" value="HATPase_dom"/>
</dbReference>
<keyword evidence="7" id="KW-0472">Membrane</keyword>
<dbReference type="InterPro" id="IPR036097">
    <property type="entry name" value="HisK_dim/P_sf"/>
</dbReference>
<evidence type="ECO:0000313" key="10">
    <source>
        <dbReference type="EMBL" id="AIF98145.1"/>
    </source>
</evidence>
<evidence type="ECO:0000256" key="5">
    <source>
        <dbReference type="ARBA" id="ARBA00022777"/>
    </source>
</evidence>
<dbReference type="Pfam" id="PF02518">
    <property type="entry name" value="HATPase_c"/>
    <property type="match status" value="1"/>
</dbReference>
<dbReference type="RefSeq" id="WP_044056340.1">
    <property type="nucleotide sequence ID" value="NZ_CBCSKJ010000001.1"/>
</dbReference>
<dbReference type="Pfam" id="PF00512">
    <property type="entry name" value="HisKA"/>
    <property type="match status" value="1"/>
</dbReference>
<evidence type="ECO:0000256" key="1">
    <source>
        <dbReference type="ARBA" id="ARBA00000085"/>
    </source>
</evidence>
<dbReference type="Gene3D" id="1.10.287.130">
    <property type="match status" value="1"/>
</dbReference>
<accession>A0A075NZV1</accession>
<dbReference type="InterPro" id="IPR005467">
    <property type="entry name" value="His_kinase_dom"/>
</dbReference>
<proteinExistence type="predicted"/>
<keyword evidence="5 10" id="KW-0418">Kinase</keyword>
<organism evidence="10 11">
    <name type="scientific">Alteromonas australica</name>
    <dbReference type="NCBI Taxonomy" id="589873"/>
    <lineage>
        <taxon>Bacteria</taxon>
        <taxon>Pseudomonadati</taxon>
        <taxon>Pseudomonadota</taxon>
        <taxon>Gammaproteobacteria</taxon>
        <taxon>Alteromonadales</taxon>
        <taxon>Alteromonadaceae</taxon>
        <taxon>Alteromonas/Salinimonas group</taxon>
        <taxon>Alteromonas</taxon>
    </lineage>
</organism>
<dbReference type="SUPFAM" id="SSF47384">
    <property type="entry name" value="Homodimeric domain of signal transducing histidine kinase"/>
    <property type="match status" value="1"/>
</dbReference>
<dbReference type="SMART" id="SM00388">
    <property type="entry name" value="HisKA"/>
    <property type="match status" value="1"/>
</dbReference>
<evidence type="ECO:0000259" key="9">
    <source>
        <dbReference type="PROSITE" id="PS50112"/>
    </source>
</evidence>
<sequence>MTYDSNISTTDSFLSSYDLAPVGGTLEESFNSAPVSVVSADEVASLRRQASQLEHLLKVMPAGVIVLDGKGVVKQANDQAKALLGEPLEEQVWRNIIARSFKPRADDGHEVSLVDGRRVKLSITPLEKEPGQLIVITDLTETRELQARVSHMQRLSSLGKMVASLAHQIRTPLSAAMLYASNLTRKNLPENAGEQFAHKLTDRLKELESQVNDMLLFAKSGEEQVVASISSQELEEAILPTSQTMASQAAQSISVEGFNANVSVTGNLTALQGAILNLVHNASQVTPKGQAICVKAHVVSNKLAISVCDQGPGVPAHLQNKIFEPFYTTKTHGTGLGLAVVKSVVNAHNGQLTVSNLAHGGACFTIAIPCSASQAVHSSEHKTKVA</sequence>
<dbReference type="eggNOG" id="COG4191">
    <property type="taxonomic scope" value="Bacteria"/>
</dbReference>
<dbReference type="GO" id="GO:0004721">
    <property type="term" value="F:phosphoprotein phosphatase activity"/>
    <property type="evidence" value="ECO:0007669"/>
    <property type="project" value="TreeGrafter"/>
</dbReference>
<dbReference type="Gene3D" id="3.30.565.10">
    <property type="entry name" value="Histidine kinase-like ATPase, C-terminal domain"/>
    <property type="match status" value="1"/>
</dbReference>
<dbReference type="AlphaFoldDB" id="A0A075NZV1"/>
<dbReference type="PROSITE" id="PS50109">
    <property type="entry name" value="HIS_KIN"/>
    <property type="match status" value="1"/>
</dbReference>
<name>A0A075NZV1_9ALTE</name>
<dbReference type="InterPro" id="IPR036890">
    <property type="entry name" value="HATPase_C_sf"/>
</dbReference>
<keyword evidence="11" id="KW-1185">Reference proteome</keyword>
<dbReference type="KEGG" id="aal:EP13_05195"/>
<evidence type="ECO:0000256" key="3">
    <source>
        <dbReference type="ARBA" id="ARBA00022553"/>
    </source>
</evidence>
<dbReference type="PANTHER" id="PTHR45453:SF1">
    <property type="entry name" value="PHOSPHATE REGULON SENSOR PROTEIN PHOR"/>
    <property type="match status" value="1"/>
</dbReference>
<protein>
    <recommendedName>
        <fullName evidence="2">histidine kinase</fullName>
        <ecNumber evidence="2">2.7.13.3</ecNumber>
    </recommendedName>
</protein>
<dbReference type="InterPro" id="IPR000014">
    <property type="entry name" value="PAS"/>
</dbReference>
<comment type="catalytic activity">
    <reaction evidence="1">
        <text>ATP + protein L-histidine = ADP + protein N-phospho-L-histidine.</text>
        <dbReference type="EC" id="2.7.13.3"/>
    </reaction>
</comment>
<dbReference type="EMBL" id="CP008849">
    <property type="protein sequence ID" value="AIF98145.1"/>
    <property type="molecule type" value="Genomic_DNA"/>
</dbReference>
<reference evidence="10 11" key="1">
    <citation type="submission" date="2014-06" db="EMBL/GenBank/DDBJ databases">
        <title>Genomes of Alteromonas australica, a world apart.</title>
        <authorList>
            <person name="Gonzaga A."/>
            <person name="Lopez-Perez M."/>
            <person name="Rodriguez-Valera F."/>
        </authorList>
    </citation>
    <scope>NUCLEOTIDE SEQUENCE [LARGE SCALE GENOMIC DNA]</scope>
    <source>
        <strain evidence="10 11">H 17</strain>
    </source>
</reference>
<dbReference type="PRINTS" id="PR00344">
    <property type="entry name" value="BCTRLSENSOR"/>
</dbReference>